<dbReference type="NCBIfam" id="TIGR00360">
    <property type="entry name" value="ComEC_N-term"/>
    <property type="match status" value="1"/>
</dbReference>
<evidence type="ECO:0000313" key="10">
    <source>
        <dbReference type="Proteomes" id="UP000000787"/>
    </source>
</evidence>
<dbReference type="InterPro" id="IPR004477">
    <property type="entry name" value="ComEC_N"/>
</dbReference>
<protein>
    <submittedName>
        <fullName evidence="9">ComEC/Rec2-related protein</fullName>
    </submittedName>
</protein>
<evidence type="ECO:0000256" key="6">
    <source>
        <dbReference type="SAM" id="Phobius"/>
    </source>
</evidence>
<dbReference type="Pfam" id="PF03772">
    <property type="entry name" value="Competence"/>
    <property type="match status" value="1"/>
</dbReference>
<evidence type="ECO:0000256" key="5">
    <source>
        <dbReference type="ARBA" id="ARBA00023136"/>
    </source>
</evidence>
<sequence length="493" mass="54453">MRLCGFTAGWLLGLWLNDRLQIAWYLYFMASIAIILLIIYIRKSWRVMLIAIYAGTMLGVVRMAVSQNSSNLDDIRQQIGMTTRLEGVIVGQPQWTPQQQRVVLAVHAYQDNQQRVATTGKIMLTLPAEPPRSNGERLLVSGTIITPTASPNFDYADYLRRRSIYAMLEPATVEQALPAKNSVYQRLIALKQRSQTIINQTLPQPQAAVLVGMLLGVKSSVPQTVWDTFNRTGLSHILIISGWNITIVVAALLGLGKALKLSQRHATMVAIGAIVVYVAFVGASGAVIRAALMGAIVALAQPLGRKSDAWAALAAATWLMTLIDPHTLWDLGFQLSALATASLFAWGKPIEAQLRQWLRWRWLEWMIEPLTATLAAQIWTLPIILYHFGNLSLIAPVANVLIVPVVPLIMASGAMLACLGLFGRWLALLALPITWAALTWVVEAAEWLADLSWAAVEIPRFGMSWLVLAYGLSVGAKAWMVNHEEREGREVRI</sequence>
<evidence type="ECO:0000256" key="3">
    <source>
        <dbReference type="ARBA" id="ARBA00022692"/>
    </source>
</evidence>
<dbReference type="Proteomes" id="UP000000787">
    <property type="component" value="Chromosome"/>
</dbReference>
<keyword evidence="5 6" id="KW-0472">Membrane</keyword>
<dbReference type="EMBL" id="CP000875">
    <property type="protein sequence ID" value="ABX06282.1"/>
    <property type="molecule type" value="Genomic_DNA"/>
</dbReference>
<proteinExistence type="predicted"/>
<keyword evidence="4 6" id="KW-1133">Transmembrane helix</keyword>
<feature type="domain" description="ComEC/Rec2-related protein" evidence="7">
    <location>
        <begin position="213"/>
        <end position="473"/>
    </location>
</feature>
<keyword evidence="10" id="KW-1185">Reference proteome</keyword>
<dbReference type="BioCyc" id="HAUR316274:GHYA-3685-MONOMER"/>
<keyword evidence="2" id="KW-1003">Cell membrane</keyword>
<feature type="transmembrane region" description="Helical" evidence="6">
    <location>
        <begin position="462"/>
        <end position="480"/>
    </location>
</feature>
<evidence type="ECO:0000313" key="9">
    <source>
        <dbReference type="EMBL" id="ABX06282.1"/>
    </source>
</evidence>
<evidence type="ECO:0000259" key="7">
    <source>
        <dbReference type="Pfam" id="PF03772"/>
    </source>
</evidence>
<evidence type="ECO:0000259" key="8">
    <source>
        <dbReference type="Pfam" id="PF13567"/>
    </source>
</evidence>
<dbReference type="eggNOG" id="COG0658">
    <property type="taxonomic scope" value="Bacteria"/>
</dbReference>
<accession>A9B671</accession>
<evidence type="ECO:0000256" key="1">
    <source>
        <dbReference type="ARBA" id="ARBA00004651"/>
    </source>
</evidence>
<dbReference type="PANTHER" id="PTHR30619:SF1">
    <property type="entry name" value="RECOMBINATION PROTEIN 2"/>
    <property type="match status" value="1"/>
</dbReference>
<dbReference type="KEGG" id="hau:Haur_3646"/>
<dbReference type="Pfam" id="PF13567">
    <property type="entry name" value="DUF4131"/>
    <property type="match status" value="1"/>
</dbReference>
<feature type="domain" description="DUF4131" evidence="8">
    <location>
        <begin position="22"/>
        <end position="174"/>
    </location>
</feature>
<feature type="transmembrane region" description="Helical" evidence="6">
    <location>
        <begin position="425"/>
        <end position="442"/>
    </location>
</feature>
<evidence type="ECO:0000256" key="2">
    <source>
        <dbReference type="ARBA" id="ARBA00022475"/>
    </source>
</evidence>
<dbReference type="PANTHER" id="PTHR30619">
    <property type="entry name" value="DNA INTERNALIZATION/COMPETENCE PROTEIN COMEC/REC2"/>
    <property type="match status" value="1"/>
</dbReference>
<gene>
    <name evidence="9" type="ordered locus">Haur_3646</name>
</gene>
<dbReference type="AlphaFoldDB" id="A9B671"/>
<dbReference type="InterPro" id="IPR025405">
    <property type="entry name" value="DUF4131"/>
</dbReference>
<dbReference type="InParanoid" id="A9B671"/>
<feature type="transmembrane region" description="Helical" evidence="6">
    <location>
        <begin position="267"/>
        <end position="300"/>
    </location>
</feature>
<feature type="transmembrane region" description="Helical" evidence="6">
    <location>
        <begin position="394"/>
        <end position="418"/>
    </location>
</feature>
<reference evidence="9 10" key="1">
    <citation type="journal article" date="2011" name="Stand. Genomic Sci.">
        <title>Complete genome sequence of the filamentous gliding predatory bacterium Herpetosiphon aurantiacus type strain (114-95(T)).</title>
        <authorList>
            <person name="Kiss H."/>
            <person name="Nett M."/>
            <person name="Domin N."/>
            <person name="Martin K."/>
            <person name="Maresca J.A."/>
            <person name="Copeland A."/>
            <person name="Lapidus A."/>
            <person name="Lucas S."/>
            <person name="Berry K.W."/>
            <person name="Glavina Del Rio T."/>
            <person name="Dalin E."/>
            <person name="Tice H."/>
            <person name="Pitluck S."/>
            <person name="Richardson P."/>
            <person name="Bruce D."/>
            <person name="Goodwin L."/>
            <person name="Han C."/>
            <person name="Detter J.C."/>
            <person name="Schmutz J."/>
            <person name="Brettin T."/>
            <person name="Land M."/>
            <person name="Hauser L."/>
            <person name="Kyrpides N.C."/>
            <person name="Ivanova N."/>
            <person name="Goker M."/>
            <person name="Woyke T."/>
            <person name="Klenk H.P."/>
            <person name="Bryant D.A."/>
        </authorList>
    </citation>
    <scope>NUCLEOTIDE SEQUENCE [LARGE SCALE GENOMIC DNA]</scope>
    <source>
        <strain evidence="10">ATCC 23779 / DSM 785 / 114-95</strain>
    </source>
</reference>
<name>A9B671_HERA2</name>
<evidence type="ECO:0000256" key="4">
    <source>
        <dbReference type="ARBA" id="ARBA00022989"/>
    </source>
</evidence>
<keyword evidence="3 6" id="KW-0812">Transmembrane</keyword>
<feature type="transmembrane region" description="Helical" evidence="6">
    <location>
        <begin position="367"/>
        <end position="388"/>
    </location>
</feature>
<dbReference type="GO" id="GO:0005886">
    <property type="term" value="C:plasma membrane"/>
    <property type="evidence" value="ECO:0007669"/>
    <property type="project" value="UniProtKB-SubCell"/>
</dbReference>
<dbReference type="InterPro" id="IPR052159">
    <property type="entry name" value="Competence_DNA_uptake"/>
</dbReference>
<dbReference type="FunCoup" id="A9B671">
    <property type="interactions" value="167"/>
</dbReference>
<dbReference type="HOGENOM" id="CLU_010363_8_0_0"/>
<organism evidence="9 10">
    <name type="scientific">Herpetosiphon aurantiacus (strain ATCC 23779 / DSM 785 / 114-95)</name>
    <dbReference type="NCBI Taxonomy" id="316274"/>
    <lineage>
        <taxon>Bacteria</taxon>
        <taxon>Bacillati</taxon>
        <taxon>Chloroflexota</taxon>
        <taxon>Chloroflexia</taxon>
        <taxon>Herpetosiphonales</taxon>
        <taxon>Herpetosiphonaceae</taxon>
        <taxon>Herpetosiphon</taxon>
    </lineage>
</organism>
<comment type="subcellular location">
    <subcellularLocation>
        <location evidence="1">Cell membrane</location>
        <topology evidence="1">Multi-pass membrane protein</topology>
    </subcellularLocation>
</comment>
<feature type="transmembrane region" description="Helical" evidence="6">
    <location>
        <begin position="233"/>
        <end position="255"/>
    </location>
</feature>
<dbReference type="STRING" id="316274.Haur_3646"/>
<feature type="transmembrane region" description="Helical" evidence="6">
    <location>
        <begin position="22"/>
        <end position="40"/>
    </location>
</feature>